<dbReference type="InterPro" id="IPR050196">
    <property type="entry name" value="Cytochrome_P450_Monoox"/>
</dbReference>
<dbReference type="InterPro" id="IPR036396">
    <property type="entry name" value="Cyt_P450_sf"/>
</dbReference>
<dbReference type="AlphaFoldDB" id="A0A7R9Q589"/>
<dbReference type="PANTHER" id="PTHR24291:SF201">
    <property type="entry name" value="CYTOCHROME P450, FAMILY 4, SUBFAMILY B, POLYPEPTIDE 7"/>
    <property type="match status" value="1"/>
</dbReference>
<dbReference type="EMBL" id="CAJPIZ010012106">
    <property type="protein sequence ID" value="CAG2113515.1"/>
    <property type="molecule type" value="Genomic_DNA"/>
</dbReference>
<dbReference type="PROSITE" id="PS00086">
    <property type="entry name" value="CYTOCHROME_P450"/>
    <property type="match status" value="1"/>
</dbReference>
<feature type="non-terminal residue" evidence="7">
    <location>
        <position position="1"/>
    </location>
</feature>
<gene>
    <name evidence="7" type="ORF">OSB1V03_LOCUS13484</name>
</gene>
<sequence length="793" mass="92082">MAKSDQWPRREYPVPPEMASLLPHARNALHAVQPMAVRAQKWSYESSLFTAGQYRPIGSSALFAAYFYPFCTDPCRYDTMVKLMISHTVLDNHLNTPYADPDRQLRKASVIIGQLYRVYDKLQGGQYVSAHYWKPYVLSAYAIYEQILSVYNPVQKRRFLELLTLWTDGMLAERNDLQNNRQFDCVKEFIQVRCKALSVLPSLQLIEYADSLYVPEPEWRNPKVQHLLSLLCRLFIDVLKTHDKSLPYELLYDWLGKGLSINTSTDLWRQRRRLIAPAFHRQTLDNFLPVFNDLSRVFEQQLYRSLDKESINICDLIFPLSLDIIAETGMGIKLNAQANEHRAYIDAVQHIAQHLSDNNSLSLEDIREEVDTFMFAGHDTTAVCLSWTIYFVGLYPEIQGRIHEELDTILANDCDINTENIKELQYLEAVIKESMRMRAPVPTIARTLTQDLTVGSYTLPKGISILLLLDELHRDPDIYEHPLLFNPDRWLSQKHDDDGKAANFMPFSLGARDCIGQRFAMNELKVVLGRVLHCYAFRSLEPIDKVIEYHAMVKKPKYENIAEREYPVPDSMVSTLPFARNALHGSQPMAERAHQWWHESSLFTAGQYRRVRCSDLFAAYFYPFCVDERRYDTLLRAVIAFFVLDDHLEAPYGDVKRRVPEAQAIIGQLYAVYAKLLNETGQLHVPAHTWKPYMLATYAIYNDIFSVYNDVQKRRFVHLFTAWTDGMIEECADIALKRQFNNVETFIEVRMKAIAVIPTLQLIEYADSLYVPEPEWRNPKVQHLLSLLCRLFI</sequence>
<dbReference type="GO" id="GO:0020037">
    <property type="term" value="F:heme binding"/>
    <property type="evidence" value="ECO:0007669"/>
    <property type="project" value="InterPro"/>
</dbReference>
<name>A0A7R9Q589_9ACAR</name>
<keyword evidence="4 6" id="KW-0408">Iron</keyword>
<dbReference type="PANTHER" id="PTHR24291">
    <property type="entry name" value="CYTOCHROME P450 FAMILY 4"/>
    <property type="match status" value="1"/>
</dbReference>
<proteinExistence type="inferred from homology"/>
<evidence type="ECO:0000256" key="3">
    <source>
        <dbReference type="ARBA" id="ARBA00022617"/>
    </source>
</evidence>
<keyword evidence="6" id="KW-0479">Metal-binding</keyword>
<evidence type="ECO:0000313" key="8">
    <source>
        <dbReference type="Proteomes" id="UP000759131"/>
    </source>
</evidence>
<evidence type="ECO:0000256" key="2">
    <source>
        <dbReference type="ARBA" id="ARBA00010617"/>
    </source>
</evidence>
<evidence type="ECO:0000256" key="6">
    <source>
        <dbReference type="PIRSR" id="PIRSR602401-1"/>
    </source>
</evidence>
<accession>A0A7R9Q589</accession>
<dbReference type="SUPFAM" id="SSF48264">
    <property type="entry name" value="Cytochrome P450"/>
    <property type="match status" value="1"/>
</dbReference>
<keyword evidence="5" id="KW-0503">Monooxygenase</keyword>
<dbReference type="Proteomes" id="UP000759131">
    <property type="component" value="Unassembled WGS sequence"/>
</dbReference>
<comment type="similarity">
    <text evidence="2">Belongs to the cytochrome P450 family.</text>
</comment>
<dbReference type="InterPro" id="IPR017972">
    <property type="entry name" value="Cyt_P450_CS"/>
</dbReference>
<dbReference type="SUPFAM" id="SSF48576">
    <property type="entry name" value="Terpenoid synthases"/>
    <property type="match status" value="2"/>
</dbReference>
<evidence type="ECO:0000256" key="5">
    <source>
        <dbReference type="ARBA" id="ARBA00023033"/>
    </source>
</evidence>
<dbReference type="OrthoDB" id="1470350at2759"/>
<dbReference type="GO" id="GO:0005506">
    <property type="term" value="F:iron ion binding"/>
    <property type="evidence" value="ECO:0007669"/>
    <property type="project" value="InterPro"/>
</dbReference>
<feature type="binding site" description="axial binding residue" evidence="6">
    <location>
        <position position="514"/>
    </location>
    <ligand>
        <name>heme</name>
        <dbReference type="ChEBI" id="CHEBI:30413"/>
    </ligand>
    <ligandPart>
        <name>Fe</name>
        <dbReference type="ChEBI" id="CHEBI:18248"/>
    </ligandPart>
</feature>
<dbReference type="PRINTS" id="PR00463">
    <property type="entry name" value="EP450I"/>
</dbReference>
<evidence type="ECO:0000256" key="1">
    <source>
        <dbReference type="ARBA" id="ARBA00001971"/>
    </source>
</evidence>
<reference evidence="7" key="1">
    <citation type="submission" date="2020-11" db="EMBL/GenBank/DDBJ databases">
        <authorList>
            <person name="Tran Van P."/>
        </authorList>
    </citation>
    <scope>NUCLEOTIDE SEQUENCE</scope>
</reference>
<dbReference type="Pfam" id="PF19086">
    <property type="entry name" value="Terpene_syn_C_2"/>
    <property type="match status" value="2"/>
</dbReference>
<dbReference type="EMBL" id="OC866681">
    <property type="protein sequence ID" value="CAD7633085.1"/>
    <property type="molecule type" value="Genomic_DNA"/>
</dbReference>
<dbReference type="GO" id="GO:0004497">
    <property type="term" value="F:monooxygenase activity"/>
    <property type="evidence" value="ECO:0007669"/>
    <property type="project" value="UniProtKB-KW"/>
</dbReference>
<keyword evidence="8" id="KW-1185">Reference proteome</keyword>
<dbReference type="GO" id="GO:0016705">
    <property type="term" value="F:oxidoreductase activity, acting on paired donors, with incorporation or reduction of molecular oxygen"/>
    <property type="evidence" value="ECO:0007669"/>
    <property type="project" value="InterPro"/>
</dbReference>
<evidence type="ECO:0008006" key="9">
    <source>
        <dbReference type="Google" id="ProtNLM"/>
    </source>
</evidence>
<dbReference type="InterPro" id="IPR008949">
    <property type="entry name" value="Isoprenoid_synthase_dom_sf"/>
</dbReference>
<dbReference type="InterPro" id="IPR002401">
    <property type="entry name" value="Cyt_P450_E_grp-I"/>
</dbReference>
<keyword evidence="5" id="KW-0560">Oxidoreductase</keyword>
<keyword evidence="3 6" id="KW-0349">Heme</keyword>
<comment type="cofactor">
    <cofactor evidence="1 6">
        <name>heme</name>
        <dbReference type="ChEBI" id="CHEBI:30413"/>
    </cofactor>
</comment>
<dbReference type="Gene3D" id="1.10.630.10">
    <property type="entry name" value="Cytochrome P450"/>
    <property type="match status" value="2"/>
</dbReference>
<dbReference type="PRINTS" id="PR00385">
    <property type="entry name" value="P450"/>
</dbReference>
<dbReference type="InterPro" id="IPR001128">
    <property type="entry name" value="Cyt_P450"/>
</dbReference>
<evidence type="ECO:0000313" key="7">
    <source>
        <dbReference type="EMBL" id="CAD7633085.1"/>
    </source>
</evidence>
<dbReference type="Gene3D" id="1.10.600.10">
    <property type="entry name" value="Farnesyl Diphosphate Synthase"/>
    <property type="match status" value="2"/>
</dbReference>
<dbReference type="GO" id="GO:0005789">
    <property type="term" value="C:endoplasmic reticulum membrane"/>
    <property type="evidence" value="ECO:0007669"/>
    <property type="project" value="UniProtKB-SubCell"/>
</dbReference>
<organism evidence="7">
    <name type="scientific">Medioppia subpectinata</name>
    <dbReference type="NCBI Taxonomy" id="1979941"/>
    <lineage>
        <taxon>Eukaryota</taxon>
        <taxon>Metazoa</taxon>
        <taxon>Ecdysozoa</taxon>
        <taxon>Arthropoda</taxon>
        <taxon>Chelicerata</taxon>
        <taxon>Arachnida</taxon>
        <taxon>Acari</taxon>
        <taxon>Acariformes</taxon>
        <taxon>Sarcoptiformes</taxon>
        <taxon>Oribatida</taxon>
        <taxon>Brachypylina</taxon>
        <taxon>Oppioidea</taxon>
        <taxon>Oppiidae</taxon>
        <taxon>Medioppia</taxon>
    </lineage>
</organism>
<dbReference type="Pfam" id="PF00067">
    <property type="entry name" value="p450"/>
    <property type="match status" value="2"/>
</dbReference>
<evidence type="ECO:0000256" key="4">
    <source>
        <dbReference type="ARBA" id="ARBA00023004"/>
    </source>
</evidence>
<protein>
    <recommendedName>
        <fullName evidence="9">Cytochrome P450</fullName>
    </recommendedName>
</protein>